<dbReference type="GO" id="GO:0046872">
    <property type="term" value="F:metal ion binding"/>
    <property type="evidence" value="ECO:0007669"/>
    <property type="project" value="UniProtKB-KW"/>
</dbReference>
<dbReference type="InterPro" id="IPR003317">
    <property type="entry name" value="Cyt-d_oxidase_su2"/>
</dbReference>
<dbReference type="AlphaFoldDB" id="A0A557QW26"/>
<keyword evidence="4" id="KW-1003">Cell membrane</keyword>
<proteinExistence type="inferred from homology"/>
<evidence type="ECO:0000256" key="5">
    <source>
        <dbReference type="ARBA" id="ARBA00022617"/>
    </source>
</evidence>
<gene>
    <name evidence="13" type="primary">cydB</name>
    <name evidence="13" type="ORF">FHP91_09490</name>
</gene>
<evidence type="ECO:0000256" key="12">
    <source>
        <dbReference type="SAM" id="Phobius"/>
    </source>
</evidence>
<feature type="transmembrane region" description="Helical" evidence="12">
    <location>
        <begin position="335"/>
        <end position="355"/>
    </location>
</feature>
<dbReference type="GO" id="GO:0070069">
    <property type="term" value="C:cytochrome complex"/>
    <property type="evidence" value="ECO:0007669"/>
    <property type="project" value="TreeGrafter"/>
</dbReference>
<feature type="transmembrane region" description="Helical" evidence="12">
    <location>
        <begin position="289"/>
        <end position="315"/>
    </location>
</feature>
<evidence type="ECO:0000256" key="11">
    <source>
        <dbReference type="ARBA" id="ARBA00023136"/>
    </source>
</evidence>
<evidence type="ECO:0000256" key="7">
    <source>
        <dbReference type="ARBA" id="ARBA00022723"/>
    </source>
</evidence>
<dbReference type="PANTHER" id="PTHR43141:SF5">
    <property type="entry name" value="CYTOCHROME BD-I UBIQUINOL OXIDASE SUBUNIT 2"/>
    <property type="match status" value="1"/>
</dbReference>
<dbReference type="Pfam" id="PF02322">
    <property type="entry name" value="Cyt_bd_oxida_II"/>
    <property type="match status" value="1"/>
</dbReference>
<dbReference type="NCBIfam" id="TIGR00203">
    <property type="entry name" value="cydB"/>
    <property type="match status" value="1"/>
</dbReference>
<feature type="transmembrane region" description="Helical" evidence="12">
    <location>
        <begin position="264"/>
        <end position="282"/>
    </location>
</feature>
<evidence type="ECO:0000256" key="2">
    <source>
        <dbReference type="ARBA" id="ARBA00007543"/>
    </source>
</evidence>
<feature type="transmembrane region" description="Helical" evidence="12">
    <location>
        <begin position="78"/>
        <end position="99"/>
    </location>
</feature>
<comment type="subcellular location">
    <subcellularLocation>
        <location evidence="1">Cell membrane</location>
        <topology evidence="1">Multi-pass membrane protein</topology>
    </subcellularLocation>
</comment>
<evidence type="ECO:0000256" key="1">
    <source>
        <dbReference type="ARBA" id="ARBA00004651"/>
    </source>
</evidence>
<feature type="transmembrane region" description="Helical" evidence="12">
    <location>
        <begin position="162"/>
        <end position="191"/>
    </location>
</feature>
<dbReference type="RefSeq" id="WP_144309369.1">
    <property type="nucleotide sequence ID" value="NZ_VMNK01000007.1"/>
</dbReference>
<keyword evidence="8" id="KW-0249">Electron transport</keyword>
<comment type="similarity">
    <text evidence="2">Belongs to the cytochrome ubiquinol oxidase subunit 2 family.</text>
</comment>
<evidence type="ECO:0000256" key="8">
    <source>
        <dbReference type="ARBA" id="ARBA00022982"/>
    </source>
</evidence>
<keyword evidence="11 12" id="KW-0472">Membrane</keyword>
<keyword evidence="10" id="KW-0408">Iron</keyword>
<comment type="caution">
    <text evidence="13">The sequence shown here is derived from an EMBL/GenBank/DDBJ whole genome shotgun (WGS) entry which is preliminary data.</text>
</comment>
<evidence type="ECO:0000256" key="4">
    <source>
        <dbReference type="ARBA" id="ARBA00022475"/>
    </source>
</evidence>
<keyword evidence="9 12" id="KW-1133">Transmembrane helix</keyword>
<feature type="transmembrane region" description="Helical" evidence="12">
    <location>
        <begin position="7"/>
        <end position="26"/>
    </location>
</feature>
<evidence type="ECO:0000256" key="6">
    <source>
        <dbReference type="ARBA" id="ARBA00022692"/>
    </source>
</evidence>
<evidence type="ECO:0000313" key="14">
    <source>
        <dbReference type="Proteomes" id="UP000319502"/>
    </source>
</evidence>
<dbReference type="GO" id="GO:0016682">
    <property type="term" value="F:oxidoreductase activity, acting on diphenols and related substances as donors, oxygen as acceptor"/>
    <property type="evidence" value="ECO:0007669"/>
    <property type="project" value="TreeGrafter"/>
</dbReference>
<dbReference type="EMBL" id="VMNK01000007">
    <property type="protein sequence ID" value="TVO57122.1"/>
    <property type="molecule type" value="Genomic_DNA"/>
</dbReference>
<dbReference type="PIRSF" id="PIRSF000267">
    <property type="entry name" value="Cyt_oxidse_sub2"/>
    <property type="match status" value="1"/>
</dbReference>
<accession>A0A557QW26</accession>
<protein>
    <submittedName>
        <fullName evidence="13">Cytochrome d ubiquinol oxidase subunit II</fullName>
    </submittedName>
</protein>
<evidence type="ECO:0000256" key="10">
    <source>
        <dbReference type="ARBA" id="ARBA00023004"/>
    </source>
</evidence>
<sequence>MIIDYPTLKVIWWLLVGVLLVGFAIMDGHDMGVGTLLPFVGRDDVERRVVINTVGPHWDGNQVWFITGGGAIFAAWPLVYATAFSGFYWAMLAVLWPLFFRPVGFDYRSKIHHPVWRSTWDWGLFVGGAVPPLIFGVAFGNLLQGVPFHFDNSLVSYYTGSFWGLLNPFALLCGLVSTAMITCHGAIYLMHRTEGDIHRRSRVAALLFGGVLLVGFSLAGVWLQWIPGYAISSVIDPAALPDPLAKEVVRSAGAWMHNYQNHPATIAVPVLAYLGIATALALAMKGRTLAAFIASSIGVTGVIGTAGVSMFPFILPSSSAPDASLTVWDSVSSHLTLTLMFFATVIFIPIIIAYTRWAYQVMSGKVTAAYVRENSHSAY</sequence>
<keyword evidence="7" id="KW-0479">Metal-binding</keyword>
<keyword evidence="6 12" id="KW-0812">Transmembrane</keyword>
<keyword evidence="3" id="KW-0813">Transport</keyword>
<dbReference type="GO" id="GO:0005886">
    <property type="term" value="C:plasma membrane"/>
    <property type="evidence" value="ECO:0007669"/>
    <property type="project" value="UniProtKB-SubCell"/>
</dbReference>
<evidence type="ECO:0000256" key="3">
    <source>
        <dbReference type="ARBA" id="ARBA00022448"/>
    </source>
</evidence>
<organism evidence="13 14">
    <name type="scientific">Denitromonas halophila</name>
    <dbReference type="NCBI Taxonomy" id="1629404"/>
    <lineage>
        <taxon>Bacteria</taxon>
        <taxon>Pseudomonadati</taxon>
        <taxon>Pseudomonadota</taxon>
        <taxon>Betaproteobacteria</taxon>
        <taxon>Rhodocyclales</taxon>
        <taxon>Zoogloeaceae</taxon>
        <taxon>Denitromonas</taxon>
    </lineage>
</organism>
<dbReference type="OrthoDB" id="9776710at2"/>
<keyword evidence="14" id="KW-1185">Reference proteome</keyword>
<keyword evidence="5" id="KW-0349">Heme</keyword>
<dbReference type="GO" id="GO:0019646">
    <property type="term" value="P:aerobic electron transport chain"/>
    <property type="evidence" value="ECO:0007669"/>
    <property type="project" value="TreeGrafter"/>
</dbReference>
<dbReference type="GO" id="GO:0009055">
    <property type="term" value="F:electron transfer activity"/>
    <property type="evidence" value="ECO:0007669"/>
    <property type="project" value="TreeGrafter"/>
</dbReference>
<feature type="transmembrane region" description="Helical" evidence="12">
    <location>
        <begin position="120"/>
        <end position="142"/>
    </location>
</feature>
<name>A0A557QW26_9RHOO</name>
<evidence type="ECO:0000256" key="9">
    <source>
        <dbReference type="ARBA" id="ARBA00022989"/>
    </source>
</evidence>
<dbReference type="Proteomes" id="UP000319502">
    <property type="component" value="Unassembled WGS sequence"/>
</dbReference>
<evidence type="ECO:0000313" key="13">
    <source>
        <dbReference type="EMBL" id="TVO57122.1"/>
    </source>
</evidence>
<feature type="transmembrane region" description="Helical" evidence="12">
    <location>
        <begin position="203"/>
        <end position="225"/>
    </location>
</feature>
<reference evidence="13 14" key="1">
    <citation type="submission" date="2019-07" db="EMBL/GenBank/DDBJ databases">
        <title>The pathways for chlorine oxyanion respiration interact through the shared metabolite chlorate.</title>
        <authorList>
            <person name="Barnum T.P."/>
            <person name="Cheng Y."/>
            <person name="Hill K.A."/>
            <person name="Lucas L.N."/>
            <person name="Carlson H.K."/>
            <person name="Coates J.D."/>
        </authorList>
    </citation>
    <scope>NUCLEOTIDE SEQUENCE [LARGE SCALE GENOMIC DNA]</scope>
    <source>
        <strain evidence="13 14">SFB-3</strain>
    </source>
</reference>
<dbReference type="PANTHER" id="PTHR43141">
    <property type="entry name" value="CYTOCHROME BD2 SUBUNIT II"/>
    <property type="match status" value="1"/>
</dbReference>